<dbReference type="AlphaFoldDB" id="A0A2I0QSL2"/>
<evidence type="ECO:0000259" key="3">
    <source>
        <dbReference type="PROSITE" id="PS51747"/>
    </source>
</evidence>
<feature type="domain" description="CMP/dCMP-type deaminase" evidence="3">
    <location>
        <begin position="11"/>
        <end position="124"/>
    </location>
</feature>
<dbReference type="GO" id="GO:0052717">
    <property type="term" value="F:tRNA-specific adenosine-34 deaminase activity"/>
    <property type="evidence" value="ECO:0007669"/>
    <property type="project" value="TreeGrafter"/>
</dbReference>
<dbReference type="EMBL" id="PJNH01000003">
    <property type="protein sequence ID" value="PKR77294.1"/>
    <property type="molecule type" value="Genomic_DNA"/>
</dbReference>
<name>A0A2I0QSL2_9BACI</name>
<comment type="caution">
    <text evidence="4">The sequence shown here is derived from an EMBL/GenBank/DDBJ whole genome shotgun (WGS) entry which is preliminary data.</text>
</comment>
<dbReference type="Pfam" id="PF00383">
    <property type="entry name" value="dCMP_cyt_deam_1"/>
    <property type="match status" value="1"/>
</dbReference>
<dbReference type="PANTHER" id="PTHR11079:SF202">
    <property type="entry name" value="TRNA-SPECIFIC ADENOSINE DEAMINASE"/>
    <property type="match status" value="1"/>
</dbReference>
<dbReference type="SUPFAM" id="SSF53927">
    <property type="entry name" value="Cytidine deaminase-like"/>
    <property type="match status" value="1"/>
</dbReference>
<dbReference type="GO" id="GO:0002100">
    <property type="term" value="P:tRNA wobble adenosine to inosine editing"/>
    <property type="evidence" value="ECO:0007669"/>
    <property type="project" value="TreeGrafter"/>
</dbReference>
<proteinExistence type="predicted"/>
<evidence type="ECO:0000256" key="1">
    <source>
        <dbReference type="ARBA" id="ARBA00022723"/>
    </source>
</evidence>
<dbReference type="PROSITE" id="PS51747">
    <property type="entry name" value="CYT_DCMP_DEAMINASES_2"/>
    <property type="match status" value="1"/>
</dbReference>
<keyword evidence="5" id="KW-1185">Reference proteome</keyword>
<organism evidence="4 5">
    <name type="scientific">Halalkalibacillus sediminis</name>
    <dbReference type="NCBI Taxonomy" id="2018042"/>
    <lineage>
        <taxon>Bacteria</taxon>
        <taxon>Bacillati</taxon>
        <taxon>Bacillota</taxon>
        <taxon>Bacilli</taxon>
        <taxon>Bacillales</taxon>
        <taxon>Bacillaceae</taxon>
        <taxon>Halalkalibacillus</taxon>
    </lineage>
</organism>
<reference evidence="4 5" key="1">
    <citation type="submission" date="2017-06" db="EMBL/GenBank/DDBJ databases">
        <title>the draft geome sequence of Illustriluteabacillus marina B3227.</title>
        <authorList>
            <person name="He R.-H."/>
            <person name="Du Z.-J."/>
        </authorList>
    </citation>
    <scope>NUCLEOTIDE SEQUENCE [LARGE SCALE GENOMIC DNA]</scope>
    <source>
        <strain evidence="4 5">B3227</strain>
    </source>
</reference>
<dbReference type="PROSITE" id="PS00903">
    <property type="entry name" value="CYT_DCMP_DEAMINASES_1"/>
    <property type="match status" value="1"/>
</dbReference>
<dbReference type="CDD" id="cd01285">
    <property type="entry name" value="nucleoside_deaminase"/>
    <property type="match status" value="1"/>
</dbReference>
<keyword evidence="1" id="KW-0479">Metal-binding</keyword>
<accession>A0A2I0QSL2</accession>
<keyword evidence="2" id="KW-0862">Zinc</keyword>
<dbReference type="InterPro" id="IPR002125">
    <property type="entry name" value="CMP_dCMP_dom"/>
</dbReference>
<gene>
    <name evidence="4" type="ORF">CEY16_11190</name>
</gene>
<evidence type="ECO:0000256" key="2">
    <source>
        <dbReference type="ARBA" id="ARBA00022833"/>
    </source>
</evidence>
<protein>
    <recommendedName>
        <fullName evidence="3">CMP/dCMP-type deaminase domain-containing protein</fullName>
    </recommendedName>
</protein>
<dbReference type="InterPro" id="IPR016192">
    <property type="entry name" value="APOBEC/CMP_deaminase_Zn-bd"/>
</dbReference>
<evidence type="ECO:0000313" key="4">
    <source>
        <dbReference type="EMBL" id="PKR77294.1"/>
    </source>
</evidence>
<dbReference type="Gene3D" id="3.40.140.10">
    <property type="entry name" value="Cytidine Deaminase, domain 2"/>
    <property type="match status" value="1"/>
</dbReference>
<dbReference type="Proteomes" id="UP000243524">
    <property type="component" value="Unassembled WGS sequence"/>
</dbReference>
<dbReference type="InterPro" id="IPR016193">
    <property type="entry name" value="Cytidine_deaminase-like"/>
</dbReference>
<dbReference type="PANTHER" id="PTHR11079">
    <property type="entry name" value="CYTOSINE DEAMINASE FAMILY MEMBER"/>
    <property type="match status" value="1"/>
</dbReference>
<sequence>MMGMLKNIDHLDHDYFMGEALREARLAGERGDLPIGSVIVHYQGEIISRGSNKIHTWNNRTKHAEINALNSGAEHLSRHARECVIYSTVEPCVMCLPTIILANIRNVVFGVKDAYMEMDTFIESNNYVHKRLYNYVGDIRAEESEELLKKYAPEAADRIFSGV</sequence>
<dbReference type="GO" id="GO:0008270">
    <property type="term" value="F:zinc ion binding"/>
    <property type="evidence" value="ECO:0007669"/>
    <property type="project" value="InterPro"/>
</dbReference>
<evidence type="ECO:0000313" key="5">
    <source>
        <dbReference type="Proteomes" id="UP000243524"/>
    </source>
</evidence>